<protein>
    <recommendedName>
        <fullName evidence="5">Outer membrane efflux protein</fullName>
    </recommendedName>
</protein>
<keyword evidence="4" id="KW-1185">Reference proteome</keyword>
<evidence type="ECO:0000313" key="3">
    <source>
        <dbReference type="EMBL" id="QDU89361.1"/>
    </source>
</evidence>
<feature type="coiled-coil region" evidence="1">
    <location>
        <begin position="70"/>
        <end position="97"/>
    </location>
</feature>
<dbReference type="KEGG" id="pnd:Pla175_27500"/>
<dbReference type="AlphaFoldDB" id="A0A518DD07"/>
<gene>
    <name evidence="3" type="ORF">Pla175_27500</name>
</gene>
<reference evidence="3 4" key="1">
    <citation type="submission" date="2019-02" db="EMBL/GenBank/DDBJ databases">
        <title>Deep-cultivation of Planctomycetes and their phenomic and genomic characterization uncovers novel biology.</title>
        <authorList>
            <person name="Wiegand S."/>
            <person name="Jogler M."/>
            <person name="Boedeker C."/>
            <person name="Pinto D."/>
            <person name="Vollmers J."/>
            <person name="Rivas-Marin E."/>
            <person name="Kohn T."/>
            <person name="Peeters S.H."/>
            <person name="Heuer A."/>
            <person name="Rast P."/>
            <person name="Oberbeckmann S."/>
            <person name="Bunk B."/>
            <person name="Jeske O."/>
            <person name="Meyerdierks A."/>
            <person name="Storesund J.E."/>
            <person name="Kallscheuer N."/>
            <person name="Luecker S."/>
            <person name="Lage O.M."/>
            <person name="Pohl T."/>
            <person name="Merkel B.J."/>
            <person name="Hornburger P."/>
            <person name="Mueller R.-W."/>
            <person name="Bruemmer F."/>
            <person name="Labrenz M."/>
            <person name="Spormann A.M."/>
            <person name="Op den Camp H."/>
            <person name="Overmann J."/>
            <person name="Amann R."/>
            <person name="Jetten M.S.M."/>
            <person name="Mascher T."/>
            <person name="Medema M.H."/>
            <person name="Devos D.P."/>
            <person name="Kaster A.-K."/>
            <person name="Ovreas L."/>
            <person name="Rohde M."/>
            <person name="Galperin M.Y."/>
            <person name="Jogler C."/>
        </authorList>
    </citation>
    <scope>NUCLEOTIDE SEQUENCE [LARGE SCALE GENOMIC DNA]</scope>
    <source>
        <strain evidence="3 4">Pla175</strain>
    </source>
</reference>
<evidence type="ECO:0000313" key="4">
    <source>
        <dbReference type="Proteomes" id="UP000317429"/>
    </source>
</evidence>
<evidence type="ECO:0008006" key="5">
    <source>
        <dbReference type="Google" id="ProtNLM"/>
    </source>
</evidence>
<organism evidence="3 4">
    <name type="scientific">Pirellulimonas nuda</name>
    <dbReference type="NCBI Taxonomy" id="2528009"/>
    <lineage>
        <taxon>Bacteria</taxon>
        <taxon>Pseudomonadati</taxon>
        <taxon>Planctomycetota</taxon>
        <taxon>Planctomycetia</taxon>
        <taxon>Pirellulales</taxon>
        <taxon>Lacipirellulaceae</taxon>
        <taxon>Pirellulimonas</taxon>
    </lineage>
</organism>
<accession>A0A518DD07</accession>
<dbReference type="Proteomes" id="UP000317429">
    <property type="component" value="Chromosome"/>
</dbReference>
<keyword evidence="2" id="KW-0732">Signal</keyword>
<proteinExistence type="predicted"/>
<name>A0A518DD07_9BACT</name>
<sequence length="134" mass="14882" precursor="true">MTRLPILLATLALAAICSDASAQRGSGQSPRYTPATPTLSPYLGLLSNQGGALPNYFALVRPLQKQQAINRDQTLALQRQEVQIERTRQEFGQLEVRPTGTAAWFNNPPQSGGFQNRSHYFGQWDSRANVGRRR</sequence>
<feature type="chain" id="PRO_5021914618" description="Outer membrane efflux protein" evidence="2">
    <location>
        <begin position="23"/>
        <end position="134"/>
    </location>
</feature>
<dbReference type="RefSeq" id="WP_145285729.1">
    <property type="nucleotide sequence ID" value="NZ_CP036291.1"/>
</dbReference>
<feature type="signal peptide" evidence="2">
    <location>
        <begin position="1"/>
        <end position="22"/>
    </location>
</feature>
<evidence type="ECO:0000256" key="2">
    <source>
        <dbReference type="SAM" id="SignalP"/>
    </source>
</evidence>
<evidence type="ECO:0000256" key="1">
    <source>
        <dbReference type="SAM" id="Coils"/>
    </source>
</evidence>
<dbReference type="EMBL" id="CP036291">
    <property type="protein sequence ID" value="QDU89361.1"/>
    <property type="molecule type" value="Genomic_DNA"/>
</dbReference>
<keyword evidence="1" id="KW-0175">Coiled coil</keyword>
<dbReference type="OrthoDB" id="285834at2"/>